<evidence type="ECO:0000259" key="5">
    <source>
        <dbReference type="Pfam" id="PF03629"/>
    </source>
</evidence>
<dbReference type="Gene3D" id="1.50.10.10">
    <property type="match status" value="1"/>
</dbReference>
<feature type="chain" id="PRO_5039073596" description="Sialate O-acetylesterase domain-containing protein" evidence="4">
    <location>
        <begin position="20"/>
        <end position="672"/>
    </location>
</feature>
<keyword evidence="3" id="KW-0378">Hydrolase</keyword>
<evidence type="ECO:0000256" key="2">
    <source>
        <dbReference type="ARBA" id="ARBA00022679"/>
    </source>
</evidence>
<dbReference type="EMBL" id="JADILZ010000084">
    <property type="protein sequence ID" value="MBO8479043.1"/>
    <property type="molecule type" value="Genomic_DNA"/>
</dbReference>
<proteinExistence type="predicted"/>
<dbReference type="InterPro" id="IPR005181">
    <property type="entry name" value="SASA"/>
</dbReference>
<reference evidence="7" key="1">
    <citation type="submission" date="2020-10" db="EMBL/GenBank/DDBJ databases">
        <authorList>
            <person name="Gilroy R."/>
        </authorList>
    </citation>
    <scope>NUCLEOTIDE SEQUENCE</scope>
    <source>
        <strain evidence="7">2478</strain>
    </source>
</reference>
<evidence type="ECO:0000256" key="1">
    <source>
        <dbReference type="ARBA" id="ARBA00022676"/>
    </source>
</evidence>
<name>A0A9D9NN09_9BACT</name>
<dbReference type="SUPFAM" id="SSF52266">
    <property type="entry name" value="SGNH hydrolase"/>
    <property type="match status" value="1"/>
</dbReference>
<feature type="signal peptide" evidence="4">
    <location>
        <begin position="1"/>
        <end position="19"/>
    </location>
</feature>
<dbReference type="InterPro" id="IPR008928">
    <property type="entry name" value="6-hairpin_glycosidase_sf"/>
</dbReference>
<evidence type="ECO:0000256" key="3">
    <source>
        <dbReference type="ARBA" id="ARBA00022801"/>
    </source>
</evidence>
<dbReference type="SUPFAM" id="SSF48208">
    <property type="entry name" value="Six-hairpin glycosidases"/>
    <property type="match status" value="1"/>
</dbReference>
<dbReference type="Pfam" id="PF03629">
    <property type="entry name" value="SASA"/>
    <property type="match status" value="1"/>
</dbReference>
<evidence type="ECO:0000259" key="6">
    <source>
        <dbReference type="Pfam" id="PF17167"/>
    </source>
</evidence>
<dbReference type="InterPro" id="IPR033432">
    <property type="entry name" value="GH94_catalytic"/>
</dbReference>
<evidence type="ECO:0000313" key="8">
    <source>
        <dbReference type="Proteomes" id="UP000823771"/>
    </source>
</evidence>
<keyword evidence="1" id="KW-0328">Glycosyltransferase</keyword>
<protein>
    <recommendedName>
        <fullName evidence="9">Sialate O-acetylesterase domain-containing protein</fullName>
    </recommendedName>
</protein>
<evidence type="ECO:0000313" key="7">
    <source>
        <dbReference type="EMBL" id="MBO8479043.1"/>
    </source>
</evidence>
<organism evidence="7 8">
    <name type="scientific">Candidatus Cryptobacteroides excrementipullorum</name>
    <dbReference type="NCBI Taxonomy" id="2840761"/>
    <lineage>
        <taxon>Bacteria</taxon>
        <taxon>Pseudomonadati</taxon>
        <taxon>Bacteroidota</taxon>
        <taxon>Bacteroidia</taxon>
        <taxon>Bacteroidales</taxon>
        <taxon>Candidatus Cryptobacteroides</taxon>
    </lineage>
</organism>
<dbReference type="Gene3D" id="3.40.50.1110">
    <property type="entry name" value="SGNH hydrolase"/>
    <property type="match status" value="1"/>
</dbReference>
<feature type="domain" description="Sialate O-acetylesterase" evidence="5">
    <location>
        <begin position="448"/>
        <end position="621"/>
    </location>
</feature>
<keyword evidence="4" id="KW-0732">Signal</keyword>
<dbReference type="AlphaFoldDB" id="A0A9D9NN09"/>
<dbReference type="InterPro" id="IPR036514">
    <property type="entry name" value="SGNH_hydro_sf"/>
</dbReference>
<gene>
    <name evidence="7" type="ORF">IAB80_09185</name>
</gene>
<reference evidence="7" key="2">
    <citation type="journal article" date="2021" name="PeerJ">
        <title>Extensive microbial diversity within the chicken gut microbiome revealed by metagenomics and culture.</title>
        <authorList>
            <person name="Gilroy R."/>
            <person name="Ravi A."/>
            <person name="Getino M."/>
            <person name="Pursley I."/>
            <person name="Horton D.L."/>
            <person name="Alikhan N.F."/>
            <person name="Baker D."/>
            <person name="Gharbi K."/>
            <person name="Hall N."/>
            <person name="Watson M."/>
            <person name="Adriaenssens E.M."/>
            <person name="Foster-Nyarko E."/>
            <person name="Jarju S."/>
            <person name="Secka A."/>
            <person name="Antonio M."/>
            <person name="Oren A."/>
            <person name="Chaudhuri R.R."/>
            <person name="La Ragione R."/>
            <person name="Hildebrand F."/>
            <person name="Pallen M.J."/>
        </authorList>
    </citation>
    <scope>NUCLEOTIDE SEQUENCE</scope>
    <source>
        <strain evidence="7">2478</strain>
    </source>
</reference>
<dbReference type="GO" id="GO:0016757">
    <property type="term" value="F:glycosyltransferase activity"/>
    <property type="evidence" value="ECO:0007669"/>
    <property type="project" value="UniProtKB-KW"/>
</dbReference>
<feature type="domain" description="Glycosyl hydrolase 94 catalytic" evidence="6">
    <location>
        <begin position="65"/>
        <end position="367"/>
    </location>
</feature>
<comment type="caution">
    <text evidence="7">The sequence shown here is derived from an EMBL/GenBank/DDBJ whole genome shotgun (WGS) entry which is preliminary data.</text>
</comment>
<sequence>MKHIALSFMVALLPAVASAQDGIGTRILQKSILEDGMMDQVSDMARKTVATGLNAGDGYGEVWIRDFNTFITVAMDVMPDGKIRDCLNTFFRFQGPEGDIVDGYIPVDKADLDNTGGYAYRLSDSAPHFAAHKNTVETDQETSLIQAVFQYVEKSGNRAYLQETVDGKTVEERLEMALEYLYSRRFSDRYGLIYGATTADWGDVQPEHAWGVAIDENTHFAVDIYDNAMLAIALDDFVSLTGDQDRKKRWTEAREKIVENVRKYLWDSEKGKFIPHLYLDGSPFPESFDENTIYYHGGTAVAALAGMLTRDEIADANSKMLGNVRKAHARTIGLTMYPAYPAGYFKGVGMYPYGYQNGGDWTWFGARMIWALAENGFIREAYDELRPMLARVIENGGFNEWYTPAGEPMGSGTFRGEAGVLVTAIDMLREWAVQHDRVTMPEGPGVKVVFAFGQSNAANHGQVRHSASGHVVNYYKGECYPATDPLIGATGNDGSPWTRLADMMVSEGLADSVVIVCPAVGATCVGDWAEGGYLYQRLTETVDGMLEDGIKPDIILWHQGESDNIANTSEDGYVNRFLSIRKVFRDRGIDAPMVVAAASYHPACIGDGDGNDSAVRSAQKRLADSYDDIFPGPDTDRLDRCRYRHDGVHFSGQGQDMHAAMWLKPVKKAMSR</sequence>
<evidence type="ECO:0008006" key="9">
    <source>
        <dbReference type="Google" id="ProtNLM"/>
    </source>
</evidence>
<evidence type="ECO:0000256" key="4">
    <source>
        <dbReference type="SAM" id="SignalP"/>
    </source>
</evidence>
<dbReference type="GO" id="GO:0005975">
    <property type="term" value="P:carbohydrate metabolic process"/>
    <property type="evidence" value="ECO:0007669"/>
    <property type="project" value="InterPro"/>
</dbReference>
<dbReference type="Proteomes" id="UP000823771">
    <property type="component" value="Unassembled WGS sequence"/>
</dbReference>
<keyword evidence="2" id="KW-0808">Transferase</keyword>
<dbReference type="Pfam" id="PF17167">
    <property type="entry name" value="Glyco_hydro_94"/>
    <property type="match status" value="1"/>
</dbReference>
<dbReference type="InterPro" id="IPR012341">
    <property type="entry name" value="6hp_glycosidase-like_sf"/>
</dbReference>
<accession>A0A9D9NN09</accession>
<dbReference type="GO" id="GO:0016788">
    <property type="term" value="F:hydrolase activity, acting on ester bonds"/>
    <property type="evidence" value="ECO:0007669"/>
    <property type="project" value="UniProtKB-ARBA"/>
</dbReference>